<accession>A0A3P6QBX5</accession>
<gene>
    <name evidence="2" type="ORF">DILT_LOCUS1251</name>
</gene>
<dbReference type="Pfam" id="PF23309">
    <property type="entry name" value="DUF7083"/>
    <property type="match status" value="1"/>
</dbReference>
<dbReference type="InterPro" id="IPR055510">
    <property type="entry name" value="DUF7083"/>
</dbReference>
<organism evidence="2 3">
    <name type="scientific">Dibothriocephalus latus</name>
    <name type="common">Fish tapeworm</name>
    <name type="synonym">Diphyllobothrium latum</name>
    <dbReference type="NCBI Taxonomy" id="60516"/>
    <lineage>
        <taxon>Eukaryota</taxon>
        <taxon>Metazoa</taxon>
        <taxon>Spiralia</taxon>
        <taxon>Lophotrochozoa</taxon>
        <taxon>Platyhelminthes</taxon>
        <taxon>Cestoda</taxon>
        <taxon>Eucestoda</taxon>
        <taxon>Diphyllobothriidea</taxon>
        <taxon>Diphyllobothriidae</taxon>
        <taxon>Dibothriocephalus</taxon>
    </lineage>
</organism>
<dbReference type="EMBL" id="UYRU01007858">
    <property type="protein sequence ID" value="VDK41490.1"/>
    <property type="molecule type" value="Genomic_DNA"/>
</dbReference>
<evidence type="ECO:0000313" key="2">
    <source>
        <dbReference type="EMBL" id="VDK41490.1"/>
    </source>
</evidence>
<proteinExistence type="predicted"/>
<dbReference type="Proteomes" id="UP000281553">
    <property type="component" value="Unassembled WGS sequence"/>
</dbReference>
<reference evidence="2 3" key="1">
    <citation type="submission" date="2018-11" db="EMBL/GenBank/DDBJ databases">
        <authorList>
            <consortium name="Pathogen Informatics"/>
        </authorList>
    </citation>
    <scope>NUCLEOTIDE SEQUENCE [LARGE SCALE GENOMIC DNA]</scope>
</reference>
<dbReference type="AlphaFoldDB" id="A0A3P6QBX5"/>
<evidence type="ECO:0000259" key="1">
    <source>
        <dbReference type="Pfam" id="PF23309"/>
    </source>
</evidence>
<dbReference type="OrthoDB" id="6268355at2759"/>
<feature type="domain" description="DUF7083" evidence="1">
    <location>
        <begin position="36"/>
        <end position="117"/>
    </location>
</feature>
<name>A0A3P6QBX5_DIBLA</name>
<keyword evidence="3" id="KW-1185">Reference proteome</keyword>
<sequence length="117" mass="13183">MEAYVATAAEAGGNPYHQAIHPHTGQSTFTGGSQSINSIASSITEFLCDPHAQGTFDSRYKRYEDLFSVREDAWKVRLLLHKLGPAEHERYANIIWPKNPRDIFFADTLKKLSQIFG</sequence>
<evidence type="ECO:0000313" key="3">
    <source>
        <dbReference type="Proteomes" id="UP000281553"/>
    </source>
</evidence>
<protein>
    <recommendedName>
        <fullName evidence="1">DUF7083 domain-containing protein</fullName>
    </recommendedName>
</protein>